<dbReference type="GO" id="GO:0019867">
    <property type="term" value="C:outer membrane"/>
    <property type="evidence" value="ECO:0007669"/>
    <property type="project" value="InterPro"/>
</dbReference>
<feature type="chain" id="PRO_5015674570" evidence="1">
    <location>
        <begin position="23"/>
        <end position="368"/>
    </location>
</feature>
<evidence type="ECO:0000259" key="3">
    <source>
        <dbReference type="Pfam" id="PF16411"/>
    </source>
</evidence>
<evidence type="ECO:0000259" key="2">
    <source>
        <dbReference type="Pfam" id="PF14292"/>
    </source>
</evidence>
<evidence type="ECO:0000256" key="1">
    <source>
        <dbReference type="SAM" id="SignalP"/>
    </source>
</evidence>
<keyword evidence="5" id="KW-1185">Reference proteome</keyword>
<feature type="domain" description="SusE outer membrane protein" evidence="2">
    <location>
        <begin position="38"/>
        <end position="133"/>
    </location>
</feature>
<reference evidence="4 5" key="1">
    <citation type="submission" date="2018-04" db="EMBL/GenBank/DDBJ databases">
        <title>Genomic Encyclopedia of Archaeal and Bacterial Type Strains, Phase II (KMG-II): from individual species to whole genera.</title>
        <authorList>
            <person name="Goeker M."/>
        </authorList>
    </citation>
    <scope>NUCLEOTIDE SEQUENCE [LARGE SCALE GENOMIC DNA]</scope>
    <source>
        <strain evidence="4 5">DSM 28823</strain>
    </source>
</reference>
<feature type="signal peptide" evidence="1">
    <location>
        <begin position="1"/>
        <end position="22"/>
    </location>
</feature>
<dbReference type="EMBL" id="QAAD01000010">
    <property type="protein sequence ID" value="PTN08151.1"/>
    <property type="molecule type" value="Genomic_DNA"/>
</dbReference>
<dbReference type="Gene3D" id="2.60.40.3610">
    <property type="match status" value="1"/>
</dbReference>
<proteinExistence type="predicted"/>
<dbReference type="AlphaFoldDB" id="A0A2T5C0N4"/>
<dbReference type="RefSeq" id="WP_107822602.1">
    <property type="nucleotide sequence ID" value="NZ_OY782574.1"/>
</dbReference>
<gene>
    <name evidence="4" type="ORF">C8N47_11037</name>
</gene>
<accession>A0A2T5C0N4</accession>
<comment type="caution">
    <text evidence="4">The sequence shown here is derived from an EMBL/GenBank/DDBJ whole genome shotgun (WGS) entry which is preliminary data.</text>
</comment>
<name>A0A2T5C0N4_9BACT</name>
<dbReference type="Proteomes" id="UP000243525">
    <property type="component" value="Unassembled WGS sequence"/>
</dbReference>
<dbReference type="Pfam" id="PF16411">
    <property type="entry name" value="SusF_SusE"/>
    <property type="match status" value="2"/>
</dbReference>
<protein>
    <submittedName>
        <fullName evidence="4">Uncharacterized protein DUF5019</fullName>
    </submittedName>
</protein>
<dbReference type="OrthoDB" id="1100554at2"/>
<keyword evidence="1" id="KW-0732">Signal</keyword>
<evidence type="ECO:0000313" key="4">
    <source>
        <dbReference type="EMBL" id="PTN08151.1"/>
    </source>
</evidence>
<feature type="domain" description="Outer membrane protein SusF/SusE-like C-terminal" evidence="3">
    <location>
        <begin position="270"/>
        <end position="364"/>
    </location>
</feature>
<dbReference type="InterPro" id="IPR032187">
    <property type="entry name" value="SusF/SusE-like_C"/>
</dbReference>
<sequence>MRKLTYHILIVFAALLAVTSCSEDLEQVQLGDISNVTPPEILSPEPETVLTLDLNAPDETAMTVQWKKIDYGTNLSVDYTVEIATAGSNFANPVELGVSVTNSFSITNVELNNKLLTLGFSPNAEGQFELRIRTSVNYQIPETISEAVALTGIPYFDPSVLPENLYMTGASLNAVGDGGWNWDTNYSEFKPVHSHPELFWTIVWLDPTVQDAGVKIAPQRAWVGDFAVQGDPTDGVWEKGTSNLIVPEAGYYTVVVNYIAGTVEANPTRVYGIGNVFGSWDSANPQNLFTIDKTNKLVKFEGTVNGDELRMHVAANTLVCDWWQAEFIILNGQIVYRGTGDDQERVQLTSGNATINLNFMNDTGSIVQ</sequence>
<dbReference type="GO" id="GO:2001070">
    <property type="term" value="F:starch binding"/>
    <property type="evidence" value="ECO:0007669"/>
    <property type="project" value="InterPro"/>
</dbReference>
<dbReference type="Pfam" id="PF14292">
    <property type="entry name" value="SusE"/>
    <property type="match status" value="1"/>
</dbReference>
<organism evidence="4 5">
    <name type="scientific">Mangrovibacterium marinum</name>
    <dbReference type="NCBI Taxonomy" id="1639118"/>
    <lineage>
        <taxon>Bacteria</taxon>
        <taxon>Pseudomonadati</taxon>
        <taxon>Bacteroidota</taxon>
        <taxon>Bacteroidia</taxon>
        <taxon>Marinilabiliales</taxon>
        <taxon>Prolixibacteraceae</taxon>
        <taxon>Mangrovibacterium</taxon>
    </lineage>
</organism>
<feature type="domain" description="Outer membrane protein SusF/SusE-like C-terminal" evidence="3">
    <location>
        <begin position="164"/>
        <end position="263"/>
    </location>
</feature>
<dbReference type="Gene3D" id="2.60.40.3620">
    <property type="match status" value="1"/>
</dbReference>
<dbReference type="InterPro" id="IPR025970">
    <property type="entry name" value="SusE"/>
</dbReference>
<evidence type="ECO:0000313" key="5">
    <source>
        <dbReference type="Proteomes" id="UP000243525"/>
    </source>
</evidence>
<dbReference type="PROSITE" id="PS51257">
    <property type="entry name" value="PROKAR_LIPOPROTEIN"/>
    <property type="match status" value="1"/>
</dbReference>